<evidence type="ECO:0000313" key="3">
    <source>
        <dbReference type="Proteomes" id="UP001501407"/>
    </source>
</evidence>
<dbReference type="Proteomes" id="UP001501407">
    <property type="component" value="Unassembled WGS sequence"/>
</dbReference>
<organism evidence="2 3">
    <name type="scientific">Microbacterium yannicii</name>
    <dbReference type="NCBI Taxonomy" id="671622"/>
    <lineage>
        <taxon>Bacteria</taxon>
        <taxon>Bacillati</taxon>
        <taxon>Actinomycetota</taxon>
        <taxon>Actinomycetes</taxon>
        <taxon>Micrococcales</taxon>
        <taxon>Microbacteriaceae</taxon>
        <taxon>Microbacterium</taxon>
    </lineage>
</organism>
<reference evidence="3" key="1">
    <citation type="journal article" date="2019" name="Int. J. Syst. Evol. Microbiol.">
        <title>The Global Catalogue of Microorganisms (GCM) 10K type strain sequencing project: providing services to taxonomists for standard genome sequencing and annotation.</title>
        <authorList>
            <consortium name="The Broad Institute Genomics Platform"/>
            <consortium name="The Broad Institute Genome Sequencing Center for Infectious Disease"/>
            <person name="Wu L."/>
            <person name="Ma J."/>
        </authorList>
    </citation>
    <scope>NUCLEOTIDE SEQUENCE [LARGE SCALE GENOMIC DNA]</scope>
    <source>
        <strain evidence="3">JCM 18959</strain>
    </source>
</reference>
<evidence type="ECO:0000259" key="1">
    <source>
        <dbReference type="Pfam" id="PF07179"/>
    </source>
</evidence>
<comment type="caution">
    <text evidence="2">The sequence shown here is derived from an EMBL/GenBank/DDBJ whole genome shotgun (WGS) entry which is preliminary data.</text>
</comment>
<proteinExistence type="predicted"/>
<accession>A0ABP9LZX4</accession>
<dbReference type="Pfam" id="PF07179">
    <property type="entry name" value="SseB"/>
    <property type="match status" value="1"/>
</dbReference>
<keyword evidence="3" id="KW-1185">Reference proteome</keyword>
<gene>
    <name evidence="2" type="ORF">GCM10025760_06870</name>
</gene>
<dbReference type="InterPro" id="IPR009839">
    <property type="entry name" value="SseB_N"/>
</dbReference>
<dbReference type="EMBL" id="BAABKZ010000001">
    <property type="protein sequence ID" value="GAA5086660.1"/>
    <property type="molecule type" value="Genomic_DNA"/>
</dbReference>
<protein>
    <recommendedName>
        <fullName evidence="1">SseB protein N-terminal domain-containing protein</fullName>
    </recommendedName>
</protein>
<dbReference type="RefSeq" id="WP_194412545.1">
    <property type="nucleotide sequence ID" value="NZ_BAABKZ010000001.1"/>
</dbReference>
<evidence type="ECO:0000313" key="2">
    <source>
        <dbReference type="EMBL" id="GAA5086660.1"/>
    </source>
</evidence>
<name>A0ABP9LZX4_9MICO</name>
<feature type="domain" description="SseB protein N-terminal" evidence="1">
    <location>
        <begin position="20"/>
        <end position="125"/>
    </location>
</feature>
<sequence length="344" mass="35819">MTDPESIPVTPASAVTSARLAAALASGDADEIGRALRHDIVVVPLLRGADGTAQIRVFQPEGGGTDLALFSSSTALAQFLAGDGQREFDVRRGVELAPFLAQHQATLTRVVFDPAGPHPVAAPVDAVIDALRPRADDDDLAWIAGADRGAGEVVDFRLAMSLGAWERAVPADLLPARSRAAAQFVKRVRKAAPPARDLVAAWVSDTAREWAALPAAREVDLHVSGRGGDALVVLASRSWHVGRIDPDSAAGRALAAHGEGFARFDAGGAMPGVRGIHPLPAPGVPGGRGVMVDYWLPFPDAKGVCRVRFGSPQPERVADVLAVCEPVVANGAWAELRRDGAGVG</sequence>